<reference evidence="4" key="1">
    <citation type="submission" date="2018-11" db="EMBL/GenBank/DDBJ databases">
        <authorList>
            <person name="Grassa J C."/>
        </authorList>
    </citation>
    <scope>NUCLEOTIDE SEQUENCE [LARGE SCALE GENOMIC DNA]</scope>
</reference>
<feature type="compositionally biased region" description="Basic and acidic residues" evidence="2">
    <location>
        <begin position="361"/>
        <end position="375"/>
    </location>
</feature>
<name>A0A803PWA4_CANSA</name>
<protein>
    <recommendedName>
        <fullName evidence="1">Protein phosphatase</fullName>
        <ecNumber evidence="1">3.1.3.16</ecNumber>
    </recommendedName>
</protein>
<evidence type="ECO:0000313" key="4">
    <source>
        <dbReference type="EnsemblPlants" id="cds.evm.model.06.1881"/>
    </source>
</evidence>
<evidence type="ECO:0000313" key="5">
    <source>
        <dbReference type="Proteomes" id="UP000596661"/>
    </source>
</evidence>
<dbReference type="SUPFAM" id="SSF81606">
    <property type="entry name" value="PP2C-like"/>
    <property type="match status" value="1"/>
</dbReference>
<dbReference type="Gramene" id="evm.model.06.1881">
    <property type="protein sequence ID" value="cds.evm.model.06.1881"/>
    <property type="gene ID" value="evm.TU.06.1881"/>
</dbReference>
<dbReference type="PANTHER" id="PTHR12320:SF81">
    <property type="entry name" value="PROTEIN PHOSPHATASE 2C 23-RELATED"/>
    <property type="match status" value="1"/>
</dbReference>
<comment type="cofactor">
    <cofactor evidence="1">
        <name>Mn(2+)</name>
        <dbReference type="ChEBI" id="CHEBI:29035"/>
    </cofactor>
</comment>
<comment type="catalytic activity">
    <reaction evidence="1">
        <text>O-phospho-L-seryl-[protein] + H2O = L-seryl-[protein] + phosphate</text>
        <dbReference type="Rhea" id="RHEA:20629"/>
        <dbReference type="Rhea" id="RHEA-COMP:9863"/>
        <dbReference type="Rhea" id="RHEA-COMP:11604"/>
        <dbReference type="ChEBI" id="CHEBI:15377"/>
        <dbReference type="ChEBI" id="CHEBI:29999"/>
        <dbReference type="ChEBI" id="CHEBI:43474"/>
        <dbReference type="ChEBI" id="CHEBI:83421"/>
        <dbReference type="EC" id="3.1.3.16"/>
    </reaction>
</comment>
<feature type="region of interest" description="Disordered" evidence="2">
    <location>
        <begin position="232"/>
        <end position="277"/>
    </location>
</feature>
<dbReference type="Gene3D" id="3.60.40.10">
    <property type="entry name" value="PPM-type phosphatase domain"/>
    <property type="match status" value="2"/>
</dbReference>
<keyword evidence="1" id="KW-0904">Protein phosphatase</keyword>
<feature type="domain" description="PPM-type phosphatase" evidence="3">
    <location>
        <begin position="4"/>
        <end position="223"/>
    </location>
</feature>
<comment type="cofactor">
    <cofactor evidence="1">
        <name>Mg(2+)</name>
        <dbReference type="ChEBI" id="CHEBI:18420"/>
    </cofactor>
</comment>
<evidence type="ECO:0000256" key="1">
    <source>
        <dbReference type="RuleBase" id="RU366020"/>
    </source>
</evidence>
<proteinExistence type="inferred from homology"/>
<feature type="compositionally biased region" description="Basic residues" evidence="2">
    <location>
        <begin position="376"/>
        <end position="386"/>
    </location>
</feature>
<comment type="catalytic activity">
    <reaction evidence="1">
        <text>O-phospho-L-threonyl-[protein] + H2O = L-threonyl-[protein] + phosphate</text>
        <dbReference type="Rhea" id="RHEA:47004"/>
        <dbReference type="Rhea" id="RHEA-COMP:11060"/>
        <dbReference type="Rhea" id="RHEA-COMP:11605"/>
        <dbReference type="ChEBI" id="CHEBI:15377"/>
        <dbReference type="ChEBI" id="CHEBI:30013"/>
        <dbReference type="ChEBI" id="CHEBI:43474"/>
        <dbReference type="ChEBI" id="CHEBI:61977"/>
        <dbReference type="EC" id="3.1.3.16"/>
    </reaction>
</comment>
<feature type="compositionally biased region" description="Gly residues" evidence="2">
    <location>
        <begin position="406"/>
        <end position="415"/>
    </location>
</feature>
<evidence type="ECO:0000256" key="2">
    <source>
        <dbReference type="SAM" id="MobiDB-lite"/>
    </source>
</evidence>
<comment type="similarity">
    <text evidence="1">Belongs to the PP2C family.</text>
</comment>
<dbReference type="GO" id="GO:0004722">
    <property type="term" value="F:protein serine/threonine phosphatase activity"/>
    <property type="evidence" value="ECO:0007669"/>
    <property type="project" value="UniProtKB-EC"/>
</dbReference>
<evidence type="ECO:0000259" key="3">
    <source>
        <dbReference type="SMART" id="SM00332"/>
    </source>
</evidence>
<accession>A0A803PWA4</accession>
<dbReference type="SMART" id="SM00332">
    <property type="entry name" value="PP2Cc"/>
    <property type="match status" value="1"/>
</dbReference>
<keyword evidence="1" id="KW-0479">Metal-binding</keyword>
<feature type="compositionally biased region" description="Basic and acidic residues" evidence="2">
    <location>
        <begin position="264"/>
        <end position="277"/>
    </location>
</feature>
<dbReference type="InterPro" id="IPR036457">
    <property type="entry name" value="PPM-type-like_dom_sf"/>
</dbReference>
<dbReference type="EnsemblPlants" id="evm.model.06.1881">
    <property type="protein sequence ID" value="cds.evm.model.06.1881"/>
    <property type="gene ID" value="evm.TU.06.1881"/>
</dbReference>
<reference evidence="4" key="2">
    <citation type="submission" date="2021-03" db="UniProtKB">
        <authorList>
            <consortium name="EnsemblPlants"/>
        </authorList>
    </citation>
    <scope>IDENTIFICATION</scope>
</reference>
<dbReference type="PANTHER" id="PTHR12320">
    <property type="entry name" value="PROTEIN PHOSPHATASE 2C"/>
    <property type="match status" value="1"/>
</dbReference>
<dbReference type="EMBL" id="UZAU01000619">
    <property type="status" value="NOT_ANNOTATED_CDS"/>
    <property type="molecule type" value="Genomic_DNA"/>
</dbReference>
<dbReference type="EC" id="3.1.3.16" evidence="1"/>
<sequence>MKMVCEACYGPKDHLLGEDAHFVCSTQEIIGVADGVDGWAKKGIDAGEYARQLMLNSIHEVIDNEITNPKIILEQAFMENASSRIQGSSTACIIHHNNGVLQTVNVGDITQQKTFNMPYQLGNAKGCDTPRVAVEAKVEVELEDVIILGTDGVWDNIFVWEMEQVLKEKIKNMDLKNLSSYIASLALYNSFDKFRKTPFSIASTEAGKPCRGGKFDDITVYHGVRKLEYESFGGGGDESAESSGGPVENHMGETNMESDSQGEEGGKNRGDKGGEKEANLNQEVELQDSRKNNKGNNLIVDISDSQMEESTTHRLDENVLVLDNKRRKSTEALEKEASVQDRFEVLKKRRVPGTFSEQDLDERILKQQQEEEERKRQRREKKKEKKKEKAAEEEPEMDPDVAAMMGFGGFGSSKK</sequence>
<keyword evidence="1" id="KW-0460">Magnesium</keyword>
<keyword evidence="1" id="KW-0378">Hydrolase</keyword>
<dbReference type="Proteomes" id="UP000596661">
    <property type="component" value="Chromosome 6"/>
</dbReference>
<dbReference type="InterPro" id="IPR001932">
    <property type="entry name" value="PPM-type_phosphatase-like_dom"/>
</dbReference>
<keyword evidence="5" id="KW-1185">Reference proteome</keyword>
<organism evidence="4 5">
    <name type="scientific">Cannabis sativa</name>
    <name type="common">Hemp</name>
    <name type="synonym">Marijuana</name>
    <dbReference type="NCBI Taxonomy" id="3483"/>
    <lineage>
        <taxon>Eukaryota</taxon>
        <taxon>Viridiplantae</taxon>
        <taxon>Streptophyta</taxon>
        <taxon>Embryophyta</taxon>
        <taxon>Tracheophyta</taxon>
        <taxon>Spermatophyta</taxon>
        <taxon>Magnoliopsida</taxon>
        <taxon>eudicotyledons</taxon>
        <taxon>Gunneridae</taxon>
        <taxon>Pentapetalae</taxon>
        <taxon>rosids</taxon>
        <taxon>fabids</taxon>
        <taxon>Rosales</taxon>
        <taxon>Cannabaceae</taxon>
        <taxon>Cannabis</taxon>
    </lineage>
</organism>
<feature type="region of interest" description="Disordered" evidence="2">
    <location>
        <begin position="349"/>
        <end position="415"/>
    </location>
</feature>
<keyword evidence="1" id="KW-0464">Manganese</keyword>
<dbReference type="AlphaFoldDB" id="A0A803PWA4"/>
<dbReference type="InterPro" id="IPR039123">
    <property type="entry name" value="PPTC7"/>
</dbReference>
<dbReference type="GO" id="GO:0046872">
    <property type="term" value="F:metal ion binding"/>
    <property type="evidence" value="ECO:0007669"/>
    <property type="project" value="UniProtKB-UniRule"/>
</dbReference>